<dbReference type="EMBL" id="BKAD01000008">
    <property type="protein sequence ID" value="GEP29699.1"/>
    <property type="molecule type" value="Genomic_DNA"/>
</dbReference>
<reference evidence="1 2" key="1">
    <citation type="submission" date="2019-07" db="EMBL/GenBank/DDBJ databases">
        <title>Whole genome shotgun sequence of Thiobacillus plumbophilus NBRC 107929.</title>
        <authorList>
            <person name="Hosoyama A."/>
            <person name="Uohara A."/>
            <person name="Ohji S."/>
            <person name="Ichikawa N."/>
        </authorList>
    </citation>
    <scope>NUCLEOTIDE SEQUENCE [LARGE SCALE GENOMIC DNA]</scope>
    <source>
        <strain evidence="1 2">NBRC 107929</strain>
    </source>
</reference>
<comment type="caution">
    <text evidence="1">The sequence shown here is derived from an EMBL/GenBank/DDBJ whole genome shotgun (WGS) entry which is preliminary data.</text>
</comment>
<dbReference type="OrthoDB" id="195194at2"/>
<organism evidence="1 2">
    <name type="scientific">Sulfuriferula plumbiphila</name>
    <dbReference type="NCBI Taxonomy" id="171865"/>
    <lineage>
        <taxon>Bacteria</taxon>
        <taxon>Pseudomonadati</taxon>
        <taxon>Pseudomonadota</taxon>
        <taxon>Betaproteobacteria</taxon>
        <taxon>Nitrosomonadales</taxon>
        <taxon>Sulfuricellaceae</taxon>
        <taxon>Sulfuriferula</taxon>
    </lineage>
</organism>
<proteinExistence type="predicted"/>
<evidence type="ECO:0000313" key="1">
    <source>
        <dbReference type="EMBL" id="GEP29699.1"/>
    </source>
</evidence>
<gene>
    <name evidence="1" type="ORF">TPL01_08370</name>
</gene>
<evidence type="ECO:0000313" key="2">
    <source>
        <dbReference type="Proteomes" id="UP000321337"/>
    </source>
</evidence>
<dbReference type="AlphaFoldDB" id="A0A512L5E9"/>
<protein>
    <recommendedName>
        <fullName evidence="3">DUF2288 domain-containing protein</fullName>
    </recommendedName>
</protein>
<dbReference type="RefSeq" id="WP_147071094.1">
    <property type="nucleotide sequence ID" value="NZ_AP021884.1"/>
</dbReference>
<keyword evidence="2" id="KW-1185">Reference proteome</keyword>
<accession>A0A512L5E9</accession>
<dbReference type="Proteomes" id="UP000321337">
    <property type="component" value="Unassembled WGS sequence"/>
</dbReference>
<name>A0A512L5E9_9PROT</name>
<dbReference type="Pfam" id="PF10052">
    <property type="entry name" value="DUF2288"/>
    <property type="match status" value="1"/>
</dbReference>
<dbReference type="InterPro" id="IPR018741">
    <property type="entry name" value="DUF2288"/>
</dbReference>
<sequence length="100" mass="11328">MHDQFELMRAQLNTETAQVDWAELQRFFAKGVLIQVNSNLDLVDVAAHIACDDSVTVQTWMATGKVIKLSDKTATDWHSRSPLLWAVVVAPWILVQERAH</sequence>
<evidence type="ECO:0008006" key="3">
    <source>
        <dbReference type="Google" id="ProtNLM"/>
    </source>
</evidence>